<evidence type="ECO:0000313" key="5">
    <source>
        <dbReference type="Proteomes" id="UP001162972"/>
    </source>
</evidence>
<reference evidence="4 5" key="1">
    <citation type="journal article" date="2023" name="Int. J. Mol. Sci.">
        <title>De Novo Assembly and Annotation of 11 Diverse Shrub Willow (Salix) Genomes Reveals Novel Gene Organization in Sex-Linked Regions.</title>
        <authorList>
            <person name="Hyden B."/>
            <person name="Feng K."/>
            <person name="Yates T.B."/>
            <person name="Jawdy S."/>
            <person name="Cereghino C."/>
            <person name="Smart L.B."/>
            <person name="Muchero W."/>
        </authorList>
    </citation>
    <scope>NUCLEOTIDE SEQUENCE [LARGE SCALE GENOMIC DNA]</scope>
    <source>
        <tissue evidence="4">Shoot tip</tissue>
    </source>
</reference>
<keyword evidence="2" id="KW-0430">Lectin</keyword>
<dbReference type="PROSITE" id="PS51752">
    <property type="entry name" value="JACALIN_LECTIN"/>
    <property type="match status" value="1"/>
</dbReference>
<evidence type="ECO:0000259" key="3">
    <source>
        <dbReference type="PROSITE" id="PS51752"/>
    </source>
</evidence>
<name>A0AAD6KYN6_9ROSI</name>
<evidence type="ECO:0000313" key="4">
    <source>
        <dbReference type="EMBL" id="KAJ6432069.1"/>
    </source>
</evidence>
<comment type="caution">
    <text evidence="4">The sequence shown here is derived from an EMBL/GenBank/DDBJ whole genome shotgun (WGS) entry which is preliminary data.</text>
</comment>
<dbReference type="InterPro" id="IPR036404">
    <property type="entry name" value="Jacalin-like_lectin_dom_sf"/>
</dbReference>
<accession>A0AAD6KYN6</accession>
<dbReference type="SMART" id="SM00915">
    <property type="entry name" value="Jacalin"/>
    <property type="match status" value="1"/>
</dbReference>
<proteinExistence type="inferred from homology"/>
<dbReference type="PANTHER" id="PTHR47293">
    <property type="entry name" value="JACALIN-RELATED LECTIN 3"/>
    <property type="match status" value="1"/>
</dbReference>
<dbReference type="GO" id="GO:0030246">
    <property type="term" value="F:carbohydrate binding"/>
    <property type="evidence" value="ECO:0007669"/>
    <property type="project" value="UniProtKB-KW"/>
</dbReference>
<organism evidence="4 5">
    <name type="scientific">Salix udensis</name>
    <dbReference type="NCBI Taxonomy" id="889485"/>
    <lineage>
        <taxon>Eukaryota</taxon>
        <taxon>Viridiplantae</taxon>
        <taxon>Streptophyta</taxon>
        <taxon>Embryophyta</taxon>
        <taxon>Tracheophyta</taxon>
        <taxon>Spermatophyta</taxon>
        <taxon>Magnoliopsida</taxon>
        <taxon>eudicotyledons</taxon>
        <taxon>Gunneridae</taxon>
        <taxon>Pentapetalae</taxon>
        <taxon>rosids</taxon>
        <taxon>fabids</taxon>
        <taxon>Malpighiales</taxon>
        <taxon>Salicaceae</taxon>
        <taxon>Saliceae</taxon>
        <taxon>Salix</taxon>
    </lineage>
</organism>
<feature type="domain" description="Jacalin-type lectin" evidence="3">
    <location>
        <begin position="1"/>
        <end position="156"/>
    </location>
</feature>
<dbReference type="PANTHER" id="PTHR47293:SF70">
    <property type="entry name" value="JACALIN-RELATED LECTIN 24-RELATED"/>
    <property type="match status" value="1"/>
</dbReference>
<dbReference type="Proteomes" id="UP001162972">
    <property type="component" value="Chromosome 10"/>
</dbReference>
<dbReference type="EMBL" id="JAPFFJ010000003">
    <property type="protein sequence ID" value="KAJ6432069.1"/>
    <property type="molecule type" value="Genomic_DNA"/>
</dbReference>
<dbReference type="Pfam" id="PF01419">
    <property type="entry name" value="Jacalin"/>
    <property type="match status" value="1"/>
</dbReference>
<keyword evidence="5" id="KW-1185">Reference proteome</keyword>
<evidence type="ECO:0000256" key="1">
    <source>
        <dbReference type="ARBA" id="ARBA00006568"/>
    </source>
</evidence>
<evidence type="ECO:0000256" key="2">
    <source>
        <dbReference type="ARBA" id="ARBA00022734"/>
    </source>
</evidence>
<dbReference type="InterPro" id="IPR001229">
    <property type="entry name" value="Jacalin-like_lectin_dom"/>
</dbReference>
<sequence>MIKLEAGIKRSASIWGDTENSDQEFDWDHKGRTEISHIYISHDFCIRFIQFQYVEENGFLSKLSPMPLKNSYGQSFNVQVKLAYPDEFLKGISGWWNENVTSLTFTTNRDTYGPFGCKKKGDDEFNFQTGDEPLFSGFHGSNDKIGLRTIGIYVNPEHASLSK</sequence>
<protein>
    <recommendedName>
        <fullName evidence="3">Jacalin-type lectin domain-containing protein</fullName>
    </recommendedName>
</protein>
<dbReference type="Gene3D" id="2.100.10.30">
    <property type="entry name" value="Jacalin-like lectin domain"/>
    <property type="match status" value="1"/>
</dbReference>
<dbReference type="AlphaFoldDB" id="A0AAD6KYN6"/>
<dbReference type="SUPFAM" id="SSF51101">
    <property type="entry name" value="Mannose-binding lectins"/>
    <property type="match status" value="1"/>
</dbReference>
<comment type="similarity">
    <text evidence="1">Belongs to the jacalin lectin family.</text>
</comment>
<gene>
    <name evidence="4" type="ORF">OIU84_019347</name>
</gene>